<accession>A0A8B7Z0W7</accession>
<evidence type="ECO:0000259" key="10">
    <source>
        <dbReference type="Pfam" id="PF02668"/>
    </source>
</evidence>
<dbReference type="AlphaFoldDB" id="A0A8B7Z0W7"/>
<name>A0A8B7Z0W7_ACAPL</name>
<keyword evidence="9" id="KW-0408">Iron</keyword>
<reference evidence="13" key="1">
    <citation type="submission" date="2025-08" db="UniProtKB">
        <authorList>
            <consortium name="RefSeq"/>
        </authorList>
    </citation>
    <scope>IDENTIFICATION</scope>
</reference>
<dbReference type="KEGG" id="aplc:110983902"/>
<gene>
    <name evidence="13" type="primary">LOC110983902</name>
</gene>
<dbReference type="Pfam" id="PF02668">
    <property type="entry name" value="TauD"/>
    <property type="match status" value="1"/>
</dbReference>
<sequence length="491" mass="55076">MMSLPTWLRAVLQCLANLAQDKKVNMAGRLGVISLASFAATSLRICRPIPAVRTARNAFGSTKPLNGASSQGGSSIELMKCFSVQSEHAVFAPPISLEDHAGTRNRAKMTSDVGMDVENKQLIVSLKGGLRQAFPFVWLRDNCQCPVCFHPTAMSRKTYAYELNVDITAKSVEMSPDSNGVIIHWEDGHKSHFTFHWLRAYCFIDSKQDQYLDPKFDFWGADIDLQSFNFDEVLKNDGALYNWLTELVSRGIAVVTNAPSKVGQLHSLGGRVAFLRPSNYGPTFQVKSKVDPNHVAYTSGALSLHTDMAYYIRQPGIQMLHCIDQAEGTGGENLFSDGFKVAMDLKEDDPEAFRLLSTIPFEFSDVGTDYYGSFHQYSRHPTIRLDERGEVVSVTLSDHSRDPMLRAPLHQVQPLYRALNKYCNMLLDPQNVFKYKMEKGDIMTFNNRRALHGRSSFRVTQAGGRHLEGGYLEWDEVNSRLRVLAAQLNSK</sequence>
<evidence type="ECO:0000256" key="5">
    <source>
        <dbReference type="ARBA" id="ARBA00022723"/>
    </source>
</evidence>
<evidence type="ECO:0000313" key="13">
    <source>
        <dbReference type="RefSeq" id="XP_022099248.1"/>
    </source>
</evidence>
<dbReference type="RefSeq" id="XP_022099248.1">
    <property type="nucleotide sequence ID" value="XM_022243556.1"/>
</dbReference>
<dbReference type="Pfam" id="PF06155">
    <property type="entry name" value="GBBH-like_N"/>
    <property type="match status" value="1"/>
</dbReference>
<dbReference type="InterPro" id="IPR010376">
    <property type="entry name" value="GBBH-like_N"/>
</dbReference>
<comment type="pathway">
    <text evidence="3">Amine and polyamine biosynthesis; carnitine biosynthesis.</text>
</comment>
<keyword evidence="12" id="KW-1185">Reference proteome</keyword>
<evidence type="ECO:0000256" key="2">
    <source>
        <dbReference type="ARBA" id="ARBA00001961"/>
    </source>
</evidence>
<organism evidence="12 13">
    <name type="scientific">Acanthaster planci</name>
    <name type="common">Crown-of-thorns starfish</name>
    <dbReference type="NCBI Taxonomy" id="133434"/>
    <lineage>
        <taxon>Eukaryota</taxon>
        <taxon>Metazoa</taxon>
        <taxon>Echinodermata</taxon>
        <taxon>Eleutherozoa</taxon>
        <taxon>Asterozoa</taxon>
        <taxon>Asteroidea</taxon>
        <taxon>Valvatacea</taxon>
        <taxon>Valvatida</taxon>
        <taxon>Acanthasteridae</taxon>
        <taxon>Acanthaster</taxon>
    </lineage>
</organism>
<dbReference type="PANTHER" id="PTHR10696">
    <property type="entry name" value="GAMMA-BUTYROBETAINE HYDROXYLASE-RELATED"/>
    <property type="match status" value="1"/>
</dbReference>
<keyword evidence="8" id="KW-0560">Oxidoreductase</keyword>
<proteinExistence type="inferred from homology"/>
<keyword evidence="6" id="KW-0124">Carnitine biosynthesis</keyword>
<evidence type="ECO:0000256" key="9">
    <source>
        <dbReference type="ARBA" id="ARBA00023004"/>
    </source>
</evidence>
<dbReference type="InterPro" id="IPR050411">
    <property type="entry name" value="AlphaKG_dependent_hydroxylases"/>
</dbReference>
<dbReference type="GeneID" id="110983902"/>
<dbReference type="GO" id="GO:0046872">
    <property type="term" value="F:metal ion binding"/>
    <property type="evidence" value="ECO:0007669"/>
    <property type="project" value="UniProtKB-KW"/>
</dbReference>
<evidence type="ECO:0000256" key="3">
    <source>
        <dbReference type="ARBA" id="ARBA00005022"/>
    </source>
</evidence>
<comment type="cofactor">
    <cofactor evidence="2">
        <name>L-ascorbate</name>
        <dbReference type="ChEBI" id="CHEBI:38290"/>
    </cofactor>
</comment>
<dbReference type="InterPro" id="IPR042098">
    <property type="entry name" value="TauD-like_sf"/>
</dbReference>
<dbReference type="InterPro" id="IPR038492">
    <property type="entry name" value="GBBH-like_N_sf"/>
</dbReference>
<dbReference type="PANTHER" id="PTHR10696:SF33">
    <property type="entry name" value="GAMMA-BUTYROBETAINE DIOXYGENASE"/>
    <property type="match status" value="1"/>
</dbReference>
<dbReference type="OrthoDB" id="406634at2759"/>
<keyword evidence="5" id="KW-0479">Metal-binding</keyword>
<dbReference type="GO" id="GO:0045329">
    <property type="term" value="P:carnitine biosynthetic process"/>
    <property type="evidence" value="ECO:0007669"/>
    <property type="project" value="UniProtKB-UniPathway"/>
</dbReference>
<dbReference type="Proteomes" id="UP000694845">
    <property type="component" value="Unplaced"/>
</dbReference>
<dbReference type="Gene3D" id="3.60.130.10">
    <property type="entry name" value="Clavaminate synthase-like"/>
    <property type="match status" value="1"/>
</dbReference>
<evidence type="ECO:0000256" key="8">
    <source>
        <dbReference type="ARBA" id="ARBA00023002"/>
    </source>
</evidence>
<dbReference type="Gene3D" id="3.30.2020.30">
    <property type="match status" value="1"/>
</dbReference>
<keyword evidence="7" id="KW-0223">Dioxygenase</keyword>
<evidence type="ECO:0000256" key="7">
    <source>
        <dbReference type="ARBA" id="ARBA00022964"/>
    </source>
</evidence>
<dbReference type="FunFam" id="3.60.130.10:FF:000001">
    <property type="entry name" value="Trimethyllysine dioxygenase, mitochondrial"/>
    <property type="match status" value="1"/>
</dbReference>
<comment type="similarity">
    <text evidence="4">Belongs to the gamma-BBH/TMLD family.</text>
</comment>
<protein>
    <submittedName>
        <fullName evidence="13">Gamma-butyrobetaine dioxygenase-like isoform X1</fullName>
    </submittedName>
</protein>
<dbReference type="InterPro" id="IPR003819">
    <property type="entry name" value="TauD/TfdA-like"/>
</dbReference>
<evidence type="ECO:0000256" key="6">
    <source>
        <dbReference type="ARBA" id="ARBA00022873"/>
    </source>
</evidence>
<feature type="domain" description="TauD/TfdA-like" evidence="10">
    <location>
        <begin position="212"/>
        <end position="471"/>
    </location>
</feature>
<comment type="cofactor">
    <cofactor evidence="1">
        <name>Fe(2+)</name>
        <dbReference type="ChEBI" id="CHEBI:29033"/>
    </cofactor>
</comment>
<evidence type="ECO:0000259" key="11">
    <source>
        <dbReference type="Pfam" id="PF06155"/>
    </source>
</evidence>
<feature type="domain" description="Gamma-butyrobetaine hydroxylase-like N-terminal" evidence="11">
    <location>
        <begin position="117"/>
        <end position="199"/>
    </location>
</feature>
<evidence type="ECO:0000256" key="1">
    <source>
        <dbReference type="ARBA" id="ARBA00001954"/>
    </source>
</evidence>
<evidence type="ECO:0000256" key="4">
    <source>
        <dbReference type="ARBA" id="ARBA00008654"/>
    </source>
</evidence>
<dbReference type="GO" id="GO:0005739">
    <property type="term" value="C:mitochondrion"/>
    <property type="evidence" value="ECO:0007669"/>
    <property type="project" value="TreeGrafter"/>
</dbReference>
<dbReference type="SUPFAM" id="SSF51197">
    <property type="entry name" value="Clavaminate synthase-like"/>
    <property type="match status" value="1"/>
</dbReference>
<dbReference type="CDD" id="cd00250">
    <property type="entry name" value="CAS_like"/>
    <property type="match status" value="1"/>
</dbReference>
<dbReference type="FunFam" id="3.30.2020.30:FF:000002">
    <property type="entry name" value="Putative gamma-butyrobetaine dioxygenase"/>
    <property type="match status" value="1"/>
</dbReference>
<dbReference type="GO" id="GO:0008336">
    <property type="term" value="F:gamma-butyrobetaine dioxygenase activity"/>
    <property type="evidence" value="ECO:0007669"/>
    <property type="project" value="TreeGrafter"/>
</dbReference>
<dbReference type="UniPathway" id="UPA00118"/>
<evidence type="ECO:0000313" key="12">
    <source>
        <dbReference type="Proteomes" id="UP000694845"/>
    </source>
</evidence>